<comment type="caution">
    <text evidence="1">The sequence shown here is derived from an EMBL/GenBank/DDBJ whole genome shotgun (WGS) entry which is preliminary data.</text>
</comment>
<accession>A0A4C1YJ55</accession>
<organism evidence="1 2">
    <name type="scientific">Eumeta variegata</name>
    <name type="common">Bagworm moth</name>
    <name type="synonym">Eumeta japonica</name>
    <dbReference type="NCBI Taxonomy" id="151549"/>
    <lineage>
        <taxon>Eukaryota</taxon>
        <taxon>Metazoa</taxon>
        <taxon>Ecdysozoa</taxon>
        <taxon>Arthropoda</taxon>
        <taxon>Hexapoda</taxon>
        <taxon>Insecta</taxon>
        <taxon>Pterygota</taxon>
        <taxon>Neoptera</taxon>
        <taxon>Endopterygota</taxon>
        <taxon>Lepidoptera</taxon>
        <taxon>Glossata</taxon>
        <taxon>Ditrysia</taxon>
        <taxon>Tineoidea</taxon>
        <taxon>Psychidae</taxon>
        <taxon>Oiketicinae</taxon>
        <taxon>Eumeta</taxon>
    </lineage>
</organism>
<reference evidence="1 2" key="1">
    <citation type="journal article" date="2019" name="Commun. Biol.">
        <title>The bagworm genome reveals a unique fibroin gene that provides high tensile strength.</title>
        <authorList>
            <person name="Kono N."/>
            <person name="Nakamura H."/>
            <person name="Ohtoshi R."/>
            <person name="Tomita M."/>
            <person name="Numata K."/>
            <person name="Arakawa K."/>
        </authorList>
    </citation>
    <scope>NUCLEOTIDE SEQUENCE [LARGE SCALE GENOMIC DNA]</scope>
</reference>
<dbReference type="Proteomes" id="UP000299102">
    <property type="component" value="Unassembled WGS sequence"/>
</dbReference>
<name>A0A4C1YJ55_EUMVA</name>
<dbReference type="EMBL" id="BGZK01001281">
    <property type="protein sequence ID" value="GBP76216.1"/>
    <property type="molecule type" value="Genomic_DNA"/>
</dbReference>
<sequence>MEHMKDAVQGSDDLRFVKQICKWYPIEKNPSRIPIFVMSDPFGPSNKLVSVAASPLPPTLCTDTLRSLTVSPRRVDDSVTAHCAYGLHIVVTSCVVCMSQWRSLLHT</sequence>
<keyword evidence="2" id="KW-1185">Reference proteome</keyword>
<evidence type="ECO:0000313" key="1">
    <source>
        <dbReference type="EMBL" id="GBP76216.1"/>
    </source>
</evidence>
<evidence type="ECO:0000313" key="2">
    <source>
        <dbReference type="Proteomes" id="UP000299102"/>
    </source>
</evidence>
<dbReference type="AlphaFoldDB" id="A0A4C1YJ55"/>
<gene>
    <name evidence="1" type="ORF">EVAR_74698_1</name>
</gene>
<proteinExistence type="predicted"/>
<protein>
    <submittedName>
        <fullName evidence="1">Uncharacterized protein</fullName>
    </submittedName>
</protein>